<dbReference type="AlphaFoldDB" id="A0A1I4K369"/>
<dbReference type="STRING" id="266892.SAMN04488054_10485"/>
<dbReference type="Gene3D" id="6.10.250.690">
    <property type="match status" value="1"/>
</dbReference>
<dbReference type="GO" id="GO:0000976">
    <property type="term" value="F:transcription cis-regulatory region binding"/>
    <property type="evidence" value="ECO:0007669"/>
    <property type="project" value="TreeGrafter"/>
</dbReference>
<dbReference type="PROSITE" id="PS50110">
    <property type="entry name" value="RESPONSE_REGULATORY"/>
    <property type="match status" value="1"/>
</dbReference>
<dbReference type="Gene3D" id="1.10.10.10">
    <property type="entry name" value="Winged helix-like DNA-binding domain superfamily/Winged helix DNA-binding domain"/>
    <property type="match status" value="1"/>
</dbReference>
<dbReference type="FunFam" id="3.40.50.2300:FF:000001">
    <property type="entry name" value="DNA-binding response regulator PhoB"/>
    <property type="match status" value="1"/>
</dbReference>
<organism evidence="11 12">
    <name type="scientific">Salibacterium qingdaonense</name>
    <dbReference type="NCBI Taxonomy" id="266892"/>
    <lineage>
        <taxon>Bacteria</taxon>
        <taxon>Bacillati</taxon>
        <taxon>Bacillota</taxon>
        <taxon>Bacilli</taxon>
        <taxon>Bacillales</taxon>
        <taxon>Bacillaceae</taxon>
    </lineage>
</organism>
<evidence type="ECO:0000256" key="4">
    <source>
        <dbReference type="ARBA" id="ARBA00023015"/>
    </source>
</evidence>
<keyword evidence="4" id="KW-0805">Transcription regulation</keyword>
<feature type="domain" description="Response regulatory" evidence="9">
    <location>
        <begin position="5"/>
        <end position="118"/>
    </location>
</feature>
<dbReference type="PANTHER" id="PTHR48111">
    <property type="entry name" value="REGULATOR OF RPOS"/>
    <property type="match status" value="1"/>
</dbReference>
<dbReference type="PANTHER" id="PTHR48111:SF52">
    <property type="entry name" value="TRANSCRIPTIONAL REGULATORY PROTEIN YVRH"/>
    <property type="match status" value="1"/>
</dbReference>
<keyword evidence="3" id="KW-0902">Two-component regulatory system</keyword>
<dbReference type="Pfam" id="PF00072">
    <property type="entry name" value="Response_reg"/>
    <property type="match status" value="1"/>
</dbReference>
<dbReference type="InterPro" id="IPR039420">
    <property type="entry name" value="WalR-like"/>
</dbReference>
<dbReference type="FunFam" id="1.10.10.10:FF:000018">
    <property type="entry name" value="DNA-binding response regulator ResD"/>
    <property type="match status" value="1"/>
</dbReference>
<dbReference type="Pfam" id="PF00486">
    <property type="entry name" value="Trans_reg_C"/>
    <property type="match status" value="1"/>
</dbReference>
<dbReference type="InterPro" id="IPR016032">
    <property type="entry name" value="Sig_transdc_resp-reg_C-effctor"/>
</dbReference>
<evidence type="ECO:0000259" key="9">
    <source>
        <dbReference type="PROSITE" id="PS50110"/>
    </source>
</evidence>
<name>A0A1I4K369_9BACI</name>
<evidence type="ECO:0000256" key="2">
    <source>
        <dbReference type="ARBA" id="ARBA00022553"/>
    </source>
</evidence>
<feature type="modified residue" description="4-aspartylphosphate" evidence="7">
    <location>
        <position position="53"/>
    </location>
</feature>
<accession>A0A1I4K369</accession>
<evidence type="ECO:0000256" key="6">
    <source>
        <dbReference type="ARBA" id="ARBA00023163"/>
    </source>
</evidence>
<dbReference type="GO" id="GO:0032993">
    <property type="term" value="C:protein-DNA complex"/>
    <property type="evidence" value="ECO:0007669"/>
    <property type="project" value="TreeGrafter"/>
</dbReference>
<keyword evidence="5 8" id="KW-0238">DNA-binding</keyword>
<evidence type="ECO:0000256" key="7">
    <source>
        <dbReference type="PROSITE-ProRule" id="PRU00169"/>
    </source>
</evidence>
<dbReference type="InterPro" id="IPR036388">
    <property type="entry name" value="WH-like_DNA-bd_sf"/>
</dbReference>
<dbReference type="CDD" id="cd17574">
    <property type="entry name" value="REC_OmpR"/>
    <property type="match status" value="1"/>
</dbReference>
<dbReference type="SMART" id="SM00862">
    <property type="entry name" value="Trans_reg_C"/>
    <property type="match status" value="1"/>
</dbReference>
<dbReference type="PROSITE" id="PS51755">
    <property type="entry name" value="OMPR_PHOB"/>
    <property type="match status" value="1"/>
</dbReference>
<proteinExistence type="predicted"/>
<dbReference type="CDD" id="cd00383">
    <property type="entry name" value="trans_reg_C"/>
    <property type="match status" value="1"/>
</dbReference>
<evidence type="ECO:0000313" key="11">
    <source>
        <dbReference type="EMBL" id="SFL73175.1"/>
    </source>
</evidence>
<dbReference type="SUPFAM" id="SSF46894">
    <property type="entry name" value="C-terminal effector domain of the bipartite response regulators"/>
    <property type="match status" value="1"/>
</dbReference>
<evidence type="ECO:0000256" key="1">
    <source>
        <dbReference type="ARBA" id="ARBA00004496"/>
    </source>
</evidence>
<dbReference type="OrthoDB" id="9790442at2"/>
<keyword evidence="6" id="KW-0804">Transcription</keyword>
<dbReference type="GO" id="GO:0006355">
    <property type="term" value="P:regulation of DNA-templated transcription"/>
    <property type="evidence" value="ECO:0007669"/>
    <property type="project" value="InterPro"/>
</dbReference>
<sequence>MERKKILIVEDEEDIRNLITLYLESRYQIISTSNGSDVLLLQKDHRPDLILLDVMLPGKSGMEICEEIREQDKETPILFLSAKREFEDKIQGLETGADDYITKPFDPGELMARVQAHLRRNDINNQQGSQPDNILSAGNLEIDLDSFTLKRKGEVLHLFAKEMQLLLVLARHPNQVFSIEQLYDNVWGADRFGDLKTVSVHISRLRKKIEEDPSRPLYIKTVRGFGYKFHKP</sequence>
<reference evidence="11 12" key="1">
    <citation type="submission" date="2016-10" db="EMBL/GenBank/DDBJ databases">
        <authorList>
            <person name="de Groot N.N."/>
        </authorList>
    </citation>
    <scope>NUCLEOTIDE SEQUENCE [LARGE SCALE GENOMIC DNA]</scope>
    <source>
        <strain evidence="11 12">CGMCC 1.6134</strain>
    </source>
</reference>
<evidence type="ECO:0000259" key="10">
    <source>
        <dbReference type="PROSITE" id="PS51755"/>
    </source>
</evidence>
<dbReference type="EMBL" id="FOTY01000004">
    <property type="protein sequence ID" value="SFL73175.1"/>
    <property type="molecule type" value="Genomic_DNA"/>
</dbReference>
<dbReference type="GO" id="GO:0000156">
    <property type="term" value="F:phosphorelay response regulator activity"/>
    <property type="evidence" value="ECO:0007669"/>
    <property type="project" value="TreeGrafter"/>
</dbReference>
<evidence type="ECO:0000256" key="3">
    <source>
        <dbReference type="ARBA" id="ARBA00023012"/>
    </source>
</evidence>
<gene>
    <name evidence="11" type="ORF">SAMN04488054_10485</name>
</gene>
<protein>
    <submittedName>
        <fullName evidence="11">DNA-binding response regulator, OmpR family, contains REC and winged-helix (WHTH) domain</fullName>
    </submittedName>
</protein>
<feature type="DNA-binding region" description="OmpR/PhoB-type" evidence="8">
    <location>
        <begin position="132"/>
        <end position="231"/>
    </location>
</feature>
<dbReference type="Proteomes" id="UP000199668">
    <property type="component" value="Unassembled WGS sequence"/>
</dbReference>
<dbReference type="InterPro" id="IPR001867">
    <property type="entry name" value="OmpR/PhoB-type_DNA-bd"/>
</dbReference>
<comment type="subcellular location">
    <subcellularLocation>
        <location evidence="1">Cytoplasm</location>
    </subcellularLocation>
</comment>
<keyword evidence="12" id="KW-1185">Reference proteome</keyword>
<evidence type="ECO:0000313" key="12">
    <source>
        <dbReference type="Proteomes" id="UP000199668"/>
    </source>
</evidence>
<dbReference type="InterPro" id="IPR011006">
    <property type="entry name" value="CheY-like_superfamily"/>
</dbReference>
<evidence type="ECO:0000256" key="5">
    <source>
        <dbReference type="ARBA" id="ARBA00023125"/>
    </source>
</evidence>
<dbReference type="Gene3D" id="3.40.50.2300">
    <property type="match status" value="1"/>
</dbReference>
<dbReference type="SMART" id="SM00448">
    <property type="entry name" value="REC"/>
    <property type="match status" value="1"/>
</dbReference>
<evidence type="ECO:0000256" key="8">
    <source>
        <dbReference type="PROSITE-ProRule" id="PRU01091"/>
    </source>
</evidence>
<dbReference type="GO" id="GO:0005829">
    <property type="term" value="C:cytosol"/>
    <property type="evidence" value="ECO:0007669"/>
    <property type="project" value="TreeGrafter"/>
</dbReference>
<dbReference type="SUPFAM" id="SSF52172">
    <property type="entry name" value="CheY-like"/>
    <property type="match status" value="1"/>
</dbReference>
<dbReference type="RefSeq" id="WP_090925967.1">
    <property type="nucleotide sequence ID" value="NZ_FOTY01000004.1"/>
</dbReference>
<feature type="domain" description="OmpR/PhoB-type" evidence="10">
    <location>
        <begin position="132"/>
        <end position="231"/>
    </location>
</feature>
<keyword evidence="2 7" id="KW-0597">Phosphoprotein</keyword>
<dbReference type="InterPro" id="IPR001789">
    <property type="entry name" value="Sig_transdc_resp-reg_receiver"/>
</dbReference>